<accession>A0ABV6ZYR8</accession>
<evidence type="ECO:0000313" key="2">
    <source>
        <dbReference type="EMBL" id="MFC2926661.1"/>
    </source>
</evidence>
<feature type="chain" id="PRO_5045297397" evidence="1">
    <location>
        <begin position="20"/>
        <end position="373"/>
    </location>
</feature>
<dbReference type="EMBL" id="JBHRSV010000020">
    <property type="protein sequence ID" value="MFC2926661.1"/>
    <property type="molecule type" value="Genomic_DNA"/>
</dbReference>
<dbReference type="Pfam" id="PF12006">
    <property type="entry name" value="DUF3500"/>
    <property type="match status" value="1"/>
</dbReference>
<reference evidence="3" key="1">
    <citation type="journal article" date="2019" name="Int. J. Syst. Evol. Microbiol.">
        <title>The Global Catalogue of Microorganisms (GCM) 10K type strain sequencing project: providing services to taxonomists for standard genome sequencing and annotation.</title>
        <authorList>
            <consortium name="The Broad Institute Genomics Platform"/>
            <consortium name="The Broad Institute Genome Sequencing Center for Infectious Disease"/>
            <person name="Wu L."/>
            <person name="Ma J."/>
        </authorList>
    </citation>
    <scope>NUCLEOTIDE SEQUENCE [LARGE SCALE GENOMIC DNA]</scope>
    <source>
        <strain evidence="3">KCTC 52487</strain>
    </source>
</reference>
<keyword evidence="3" id="KW-1185">Reference proteome</keyword>
<dbReference type="Proteomes" id="UP001595379">
    <property type="component" value="Unassembled WGS sequence"/>
</dbReference>
<dbReference type="PANTHER" id="PTHR37489:SF1">
    <property type="entry name" value="DUF3500 DOMAIN-CONTAINING PROTEIN"/>
    <property type="match status" value="1"/>
</dbReference>
<comment type="caution">
    <text evidence="2">The sequence shown here is derived from an EMBL/GenBank/DDBJ whole genome shotgun (WGS) entry which is preliminary data.</text>
</comment>
<proteinExistence type="predicted"/>
<name>A0ABV6ZYR8_9PROT</name>
<organism evidence="2 3">
    <name type="scientific">Hyphobacterium vulgare</name>
    <dbReference type="NCBI Taxonomy" id="1736751"/>
    <lineage>
        <taxon>Bacteria</taxon>
        <taxon>Pseudomonadati</taxon>
        <taxon>Pseudomonadota</taxon>
        <taxon>Alphaproteobacteria</taxon>
        <taxon>Maricaulales</taxon>
        <taxon>Maricaulaceae</taxon>
        <taxon>Hyphobacterium</taxon>
    </lineage>
</organism>
<dbReference type="PANTHER" id="PTHR37489">
    <property type="entry name" value="DUF3500 DOMAIN-CONTAINING PROTEIN"/>
    <property type="match status" value="1"/>
</dbReference>
<protein>
    <submittedName>
        <fullName evidence="2">DUF3500 domain-containing protein</fullName>
    </submittedName>
</protein>
<dbReference type="RefSeq" id="WP_343164703.1">
    <property type="nucleotide sequence ID" value="NZ_JBHRSV010000020.1"/>
</dbReference>
<evidence type="ECO:0000256" key="1">
    <source>
        <dbReference type="SAM" id="SignalP"/>
    </source>
</evidence>
<dbReference type="InterPro" id="IPR021889">
    <property type="entry name" value="DUF3500"/>
</dbReference>
<evidence type="ECO:0000313" key="3">
    <source>
        <dbReference type="Proteomes" id="UP001595379"/>
    </source>
</evidence>
<feature type="signal peptide" evidence="1">
    <location>
        <begin position="1"/>
        <end position="19"/>
    </location>
</feature>
<keyword evidence="1" id="KW-0732">Signal</keyword>
<gene>
    <name evidence="2" type="ORF">ACFOOR_11140</name>
</gene>
<sequence>MKYFILVLLSTILTGAAHAHPDHAETGMQHEAAAMAAAAADFLVTLDEDQRSSVLFDLSDTEAREGWSNLPTTMAPRSGLQIATLNDTQRIALHRLLARGLSSEGYGDAMHIMTLETYLRAGVEAAIAERGEDLSDEDRERATSRMEANDPENYWVRIFGDPASGTWSLVLDGHHLAVTATVVEGRIAFTPVFLGNNPQTIQTGTYAGRRSLQHELDRVADLMASLETEQMDELVQSDDTRDSARFAGPDWVPDMEAAPVGLSAADLNAEQQIMLTYAIREFIGTATMAAADAQMARIEADGLDNIMLAWWGDYTDLSRRFMLRITGPSLHIDFTRTGREDRPNHFHIVIRDPSNEYGSDWLRTHYEEAHAEE</sequence>